<feature type="chain" id="PRO_5045218487" evidence="2">
    <location>
        <begin position="19"/>
        <end position="339"/>
    </location>
</feature>
<dbReference type="InterPro" id="IPR026444">
    <property type="entry name" value="Secre_tail"/>
</dbReference>
<feature type="signal peptide" evidence="2">
    <location>
        <begin position="1"/>
        <end position="18"/>
    </location>
</feature>
<dbReference type="Gene3D" id="2.60.120.200">
    <property type="match status" value="1"/>
</dbReference>
<evidence type="ECO:0000256" key="2">
    <source>
        <dbReference type="SAM" id="SignalP"/>
    </source>
</evidence>
<comment type="caution">
    <text evidence="4">The sequence shown here is derived from an EMBL/GenBank/DDBJ whole genome shotgun (WGS) entry which is preliminary data.</text>
</comment>
<gene>
    <name evidence="4" type="ORF">ACFFVK_17195</name>
</gene>
<reference evidence="4 5" key="1">
    <citation type="submission" date="2024-09" db="EMBL/GenBank/DDBJ databases">
        <authorList>
            <person name="Sun Q."/>
            <person name="Mori K."/>
        </authorList>
    </citation>
    <scope>NUCLEOTIDE SEQUENCE [LARGE SCALE GENOMIC DNA]</scope>
    <source>
        <strain evidence="4 5">CECT 8365</strain>
    </source>
</reference>
<dbReference type="Proteomes" id="UP001589562">
    <property type="component" value="Unassembled WGS sequence"/>
</dbReference>
<accession>A0ABV5HEI9</accession>
<evidence type="ECO:0000259" key="3">
    <source>
        <dbReference type="Pfam" id="PF18962"/>
    </source>
</evidence>
<evidence type="ECO:0000313" key="4">
    <source>
        <dbReference type="EMBL" id="MFB9110322.1"/>
    </source>
</evidence>
<sequence>MKNLLLFTALLVFGVSSAQFIVWENTFDTPEERAGWKFYDGNNNNNTWDIGKQVVRKAATPNMYEEVSPDNVLRYSRYIPNVVGGPANLKADYNNDIEDWVISPEIDLTAASGDIILAAMIGRVSIYNTTSTANNTDKTVFVYVSTPIKPVPDVTDFKALRADITAAYTNNPNVLPKRLVITNADYIAAGNSLFAQATADLSQYAGQKIYIGFWQNNTVVNNPAAISSSPFKDTNSSATFQIDEMQIFASALLGIEDVNAPKIVTQLIQNPVVSTLQLQLNPAFEPTTTFVKVYNMLGQEVLATVYKDQIEVSALAAGTYIVHITNGTVVEKLKFIKNK</sequence>
<keyword evidence="1 2" id="KW-0732">Signal</keyword>
<proteinExistence type="predicted"/>
<keyword evidence="5" id="KW-1185">Reference proteome</keyword>
<evidence type="ECO:0000256" key="1">
    <source>
        <dbReference type="ARBA" id="ARBA00022729"/>
    </source>
</evidence>
<protein>
    <submittedName>
        <fullName evidence="4">T9SS type A sorting domain-containing protein</fullName>
    </submittedName>
</protein>
<name>A0ABV5HEI9_9FLAO</name>
<evidence type="ECO:0000313" key="5">
    <source>
        <dbReference type="Proteomes" id="UP001589562"/>
    </source>
</evidence>
<feature type="domain" description="Secretion system C-terminal sorting" evidence="3">
    <location>
        <begin position="270"/>
        <end position="332"/>
    </location>
</feature>
<dbReference type="EMBL" id="JBHMFE010000022">
    <property type="protein sequence ID" value="MFB9110322.1"/>
    <property type="molecule type" value="Genomic_DNA"/>
</dbReference>
<dbReference type="Pfam" id="PF18962">
    <property type="entry name" value="Por_Secre_tail"/>
    <property type="match status" value="1"/>
</dbReference>
<organism evidence="4 5">
    <name type="scientific">Flavobacterium gyeonganense</name>
    <dbReference type="NCBI Taxonomy" id="1310418"/>
    <lineage>
        <taxon>Bacteria</taxon>
        <taxon>Pseudomonadati</taxon>
        <taxon>Bacteroidota</taxon>
        <taxon>Flavobacteriia</taxon>
        <taxon>Flavobacteriales</taxon>
        <taxon>Flavobacteriaceae</taxon>
        <taxon>Flavobacterium</taxon>
    </lineage>
</organism>
<dbReference type="RefSeq" id="WP_278008841.1">
    <property type="nucleotide sequence ID" value="NZ_CP121112.1"/>
</dbReference>
<dbReference type="NCBIfam" id="TIGR04183">
    <property type="entry name" value="Por_Secre_tail"/>
    <property type="match status" value="1"/>
</dbReference>